<dbReference type="GO" id="GO:0008233">
    <property type="term" value="F:peptidase activity"/>
    <property type="evidence" value="ECO:0007669"/>
    <property type="project" value="TreeGrafter"/>
</dbReference>
<dbReference type="OrthoDB" id="5946976at2759"/>
<name>A0A2G9TQB9_TELCI</name>
<evidence type="ECO:0008006" key="3">
    <source>
        <dbReference type="Google" id="ProtNLM"/>
    </source>
</evidence>
<protein>
    <recommendedName>
        <fullName evidence="3">Beta-lactamase-related domain-containing protein</fullName>
    </recommendedName>
</protein>
<dbReference type="PANTHER" id="PTHR46520">
    <property type="entry name" value="SERINE BETA-LACTAMASE-LIKE PROTEIN LACTB, MITOCHONDRIAL"/>
    <property type="match status" value="1"/>
</dbReference>
<sequence>MNKHPFSHQAGPTSKNAFLKKDVIQQLWKGEISVNNRTLAGLGWMRIPSDDYCGSEKASSLGGLWYHTGGAVGASSVLLIRPSSSKSPNQEPPAGVCVVMLCNLQDTSLLNLAKEVEEIFRD</sequence>
<proteinExistence type="predicted"/>
<evidence type="ECO:0000313" key="1">
    <source>
        <dbReference type="EMBL" id="PIO60137.1"/>
    </source>
</evidence>
<gene>
    <name evidence="1" type="ORF">TELCIR_18373</name>
</gene>
<dbReference type="AlphaFoldDB" id="A0A2G9TQB9"/>
<dbReference type="EMBL" id="KZ356072">
    <property type="protein sequence ID" value="PIO60137.1"/>
    <property type="molecule type" value="Genomic_DNA"/>
</dbReference>
<organism evidence="1 2">
    <name type="scientific">Teladorsagia circumcincta</name>
    <name type="common">Brown stomach worm</name>
    <name type="synonym">Ostertagia circumcincta</name>
    <dbReference type="NCBI Taxonomy" id="45464"/>
    <lineage>
        <taxon>Eukaryota</taxon>
        <taxon>Metazoa</taxon>
        <taxon>Ecdysozoa</taxon>
        <taxon>Nematoda</taxon>
        <taxon>Chromadorea</taxon>
        <taxon>Rhabditida</taxon>
        <taxon>Rhabditina</taxon>
        <taxon>Rhabditomorpha</taxon>
        <taxon>Strongyloidea</taxon>
        <taxon>Trichostrongylidae</taxon>
        <taxon>Teladorsagia</taxon>
    </lineage>
</organism>
<dbReference type="PANTHER" id="PTHR46520:SF1">
    <property type="entry name" value="SERINE BETA-LACTAMASE-LIKE PROTEIN LACTB, MITOCHONDRIAL"/>
    <property type="match status" value="1"/>
</dbReference>
<dbReference type="Proteomes" id="UP000230423">
    <property type="component" value="Unassembled WGS sequence"/>
</dbReference>
<accession>A0A2G9TQB9</accession>
<keyword evidence="2" id="KW-1185">Reference proteome</keyword>
<dbReference type="GO" id="GO:0019216">
    <property type="term" value="P:regulation of lipid metabolic process"/>
    <property type="evidence" value="ECO:0007669"/>
    <property type="project" value="TreeGrafter"/>
</dbReference>
<dbReference type="GO" id="GO:0005739">
    <property type="term" value="C:mitochondrion"/>
    <property type="evidence" value="ECO:0007669"/>
    <property type="project" value="TreeGrafter"/>
</dbReference>
<dbReference type="GO" id="GO:0006508">
    <property type="term" value="P:proteolysis"/>
    <property type="evidence" value="ECO:0007669"/>
    <property type="project" value="TreeGrafter"/>
</dbReference>
<evidence type="ECO:0000313" key="2">
    <source>
        <dbReference type="Proteomes" id="UP000230423"/>
    </source>
</evidence>
<dbReference type="InterPro" id="IPR052794">
    <property type="entry name" value="Mito_Ser_Protease_LACTB"/>
</dbReference>
<reference evidence="1 2" key="1">
    <citation type="submission" date="2015-09" db="EMBL/GenBank/DDBJ databases">
        <title>Draft genome of the parasitic nematode Teladorsagia circumcincta isolate WARC Sus (inbred).</title>
        <authorList>
            <person name="Mitreva M."/>
        </authorList>
    </citation>
    <scope>NUCLEOTIDE SEQUENCE [LARGE SCALE GENOMIC DNA]</scope>
    <source>
        <strain evidence="1 2">S</strain>
    </source>
</reference>